<evidence type="ECO:0000313" key="2">
    <source>
        <dbReference type="Proteomes" id="UP000623467"/>
    </source>
</evidence>
<comment type="caution">
    <text evidence="1">The sequence shown here is derived from an EMBL/GenBank/DDBJ whole genome shotgun (WGS) entry which is preliminary data.</text>
</comment>
<name>A0A8H6ZDE1_9AGAR</name>
<dbReference type="Proteomes" id="UP000623467">
    <property type="component" value="Unassembled WGS sequence"/>
</dbReference>
<dbReference type="AlphaFoldDB" id="A0A8H6ZDE1"/>
<keyword evidence="2" id="KW-1185">Reference proteome</keyword>
<dbReference type="EMBL" id="JACAZH010000001">
    <property type="protein sequence ID" value="KAF7376983.1"/>
    <property type="molecule type" value="Genomic_DNA"/>
</dbReference>
<evidence type="ECO:0000313" key="1">
    <source>
        <dbReference type="EMBL" id="KAF7376983.1"/>
    </source>
</evidence>
<reference evidence="1" key="1">
    <citation type="submission" date="2020-05" db="EMBL/GenBank/DDBJ databases">
        <title>Mycena genomes resolve the evolution of fungal bioluminescence.</title>
        <authorList>
            <person name="Tsai I.J."/>
        </authorList>
    </citation>
    <scope>NUCLEOTIDE SEQUENCE</scope>
    <source>
        <strain evidence="1">160909Yilan</strain>
    </source>
</reference>
<organism evidence="1 2">
    <name type="scientific">Mycena sanguinolenta</name>
    <dbReference type="NCBI Taxonomy" id="230812"/>
    <lineage>
        <taxon>Eukaryota</taxon>
        <taxon>Fungi</taxon>
        <taxon>Dikarya</taxon>
        <taxon>Basidiomycota</taxon>
        <taxon>Agaricomycotina</taxon>
        <taxon>Agaricomycetes</taxon>
        <taxon>Agaricomycetidae</taxon>
        <taxon>Agaricales</taxon>
        <taxon>Marasmiineae</taxon>
        <taxon>Mycenaceae</taxon>
        <taxon>Mycena</taxon>
    </lineage>
</organism>
<dbReference type="InterPro" id="IPR032675">
    <property type="entry name" value="LRR_dom_sf"/>
</dbReference>
<dbReference type="SUPFAM" id="SSF52047">
    <property type="entry name" value="RNI-like"/>
    <property type="match status" value="1"/>
</dbReference>
<protein>
    <submittedName>
        <fullName evidence="1">ABC protein</fullName>
    </submittedName>
</protein>
<sequence length="529" mass="59332">MPPEICWKCGTPPKPSPTLTALLEPLPSNPSPAMTRLLTSNDIPLDSDIPAIQQIIADDDHRLRALDAEILHLQATLAQLIQKRTETAQHVREHRSIVSVVRRVPPELICEILALSTTPHEETPPWRLGFISRSWRHCAVGYPCLWSFLTVPAYPLKESSITLRLSALQAQLLRCAAAPLDIHWSEVGGTSPDLRFLDLILPHSNRWRAVSFRMTYETSVLNWLEPVRGELDALEKLEVMNACRTNFPDVFATAPKLRHVALPQIQVRNQLPPPFQRTIPIPWAQITHYRGEHPVAQQLEIIQAAPNLLSCTLDLAESHSSFAFARPAHTPVTLPQLRRLGLARHSFLLDIVAPNLEEISSTDGSWATERLLPFIGRASCTLQRLALWNCGFNAALLAVLRSLPSLTSLLLGYDPRHVDDAFFSGMKLEGNTSDVCPHLTTLVYAYGVKESDAFQDSFVLMARSRFQGNPNFRSLRLFSFIDWAKRCGYSFVPVGLAARIRSLQEEGLNVAFLGEEEAAKYRPPRRYIG</sequence>
<gene>
    <name evidence="1" type="ORF">MSAN_00116200</name>
</gene>
<accession>A0A8H6ZDE1</accession>
<dbReference type="OrthoDB" id="3365698at2759"/>
<dbReference type="Gene3D" id="3.80.10.10">
    <property type="entry name" value="Ribonuclease Inhibitor"/>
    <property type="match status" value="1"/>
</dbReference>
<proteinExistence type="predicted"/>